<protein>
    <submittedName>
        <fullName evidence="2">ImuA family protein</fullName>
    </submittedName>
</protein>
<reference evidence="2 3" key="1">
    <citation type="submission" date="2024-09" db="EMBL/GenBank/DDBJ databases">
        <authorList>
            <person name="Sun Q."/>
            <person name="Mori K."/>
        </authorList>
    </citation>
    <scope>NUCLEOTIDE SEQUENCE [LARGE SCALE GENOMIC DNA]</scope>
    <source>
        <strain evidence="2 3">CECT 9424</strain>
    </source>
</reference>
<dbReference type="SUPFAM" id="SSF52540">
    <property type="entry name" value="P-loop containing nucleoside triphosphate hydrolases"/>
    <property type="match status" value="1"/>
</dbReference>
<gene>
    <name evidence="2" type="ORF">ACFFU4_15510</name>
</gene>
<proteinExistence type="predicted"/>
<name>A0ABV5I393_9RHOB</name>
<dbReference type="InterPro" id="IPR027417">
    <property type="entry name" value="P-loop_NTPase"/>
</dbReference>
<dbReference type="EMBL" id="JBHMEC010000026">
    <property type="protein sequence ID" value="MFB9151157.1"/>
    <property type="molecule type" value="Genomic_DNA"/>
</dbReference>
<evidence type="ECO:0000256" key="1">
    <source>
        <dbReference type="SAM" id="MobiDB-lite"/>
    </source>
</evidence>
<keyword evidence="3" id="KW-1185">Reference proteome</keyword>
<feature type="region of interest" description="Disordered" evidence="1">
    <location>
        <begin position="168"/>
        <end position="197"/>
    </location>
</feature>
<comment type="caution">
    <text evidence="2">The sequence shown here is derived from an EMBL/GenBank/DDBJ whole genome shotgun (WGS) entry which is preliminary data.</text>
</comment>
<evidence type="ECO:0000313" key="3">
    <source>
        <dbReference type="Proteomes" id="UP001589670"/>
    </source>
</evidence>
<organism evidence="2 3">
    <name type="scientific">Roseovarius ramblicola</name>
    <dbReference type="NCBI Taxonomy" id="2022336"/>
    <lineage>
        <taxon>Bacteria</taxon>
        <taxon>Pseudomonadati</taxon>
        <taxon>Pseudomonadota</taxon>
        <taxon>Alphaproteobacteria</taxon>
        <taxon>Rhodobacterales</taxon>
        <taxon>Roseobacteraceae</taxon>
        <taxon>Roseovarius</taxon>
    </lineage>
</organism>
<accession>A0ABV5I393</accession>
<dbReference type="Gene3D" id="3.40.50.300">
    <property type="entry name" value="P-loop containing nucleotide triphosphate hydrolases"/>
    <property type="match status" value="1"/>
</dbReference>
<dbReference type="RefSeq" id="WP_377070728.1">
    <property type="nucleotide sequence ID" value="NZ_JBHMEC010000026.1"/>
</dbReference>
<evidence type="ECO:0000313" key="2">
    <source>
        <dbReference type="EMBL" id="MFB9151157.1"/>
    </source>
</evidence>
<sequence length="197" mass="20831">MTALARPLHPARAIAGPLALAPGRLHEGCGAARHTWAMLVAGALSGPVLWIAPAWATDRPDPCGIAPWAEPGRLIFVTPDHRPDLLSCMEEALRSGAVPLVVADLPAAPGLTPVRRLHLAAEEGSSRAARPPLGLILTPGEGGAPGVESRWHMAPDHLAQADRWHLARRRDRSAPPAEWRLSGGPGARPGTWAVEQM</sequence>
<dbReference type="Proteomes" id="UP001589670">
    <property type="component" value="Unassembled WGS sequence"/>
</dbReference>